<evidence type="ECO:0000313" key="3">
    <source>
        <dbReference type="Proteomes" id="UP000626109"/>
    </source>
</evidence>
<accession>A0A813LVW1</accession>
<reference evidence="2" key="1">
    <citation type="submission" date="2021-02" db="EMBL/GenBank/DDBJ databases">
        <authorList>
            <person name="Dougan E. K."/>
            <person name="Rhodes N."/>
            <person name="Thang M."/>
            <person name="Chan C."/>
        </authorList>
    </citation>
    <scope>NUCLEOTIDE SEQUENCE</scope>
</reference>
<proteinExistence type="predicted"/>
<name>A0A813LVW1_POLGL</name>
<evidence type="ECO:0000313" key="2">
    <source>
        <dbReference type="EMBL" id="CAE8739385.1"/>
    </source>
</evidence>
<feature type="non-terminal residue" evidence="2">
    <location>
        <position position="1"/>
    </location>
</feature>
<protein>
    <submittedName>
        <fullName evidence="2">Uncharacterized protein</fullName>
    </submittedName>
</protein>
<feature type="non-terminal residue" evidence="2">
    <location>
        <position position="97"/>
    </location>
</feature>
<evidence type="ECO:0000256" key="1">
    <source>
        <dbReference type="SAM" id="MobiDB-lite"/>
    </source>
</evidence>
<feature type="region of interest" description="Disordered" evidence="1">
    <location>
        <begin position="1"/>
        <end position="25"/>
    </location>
</feature>
<comment type="caution">
    <text evidence="2">The sequence shown here is derived from an EMBL/GenBank/DDBJ whole genome shotgun (WGS) entry which is preliminary data.</text>
</comment>
<gene>
    <name evidence="2" type="ORF">PGLA2088_LOCUS49585</name>
</gene>
<dbReference type="EMBL" id="CAJNNW010037101">
    <property type="protein sequence ID" value="CAE8739385.1"/>
    <property type="molecule type" value="Genomic_DNA"/>
</dbReference>
<dbReference type="AlphaFoldDB" id="A0A813LVW1"/>
<dbReference type="Proteomes" id="UP000626109">
    <property type="component" value="Unassembled WGS sequence"/>
</dbReference>
<organism evidence="2 3">
    <name type="scientific">Polarella glacialis</name>
    <name type="common">Dinoflagellate</name>
    <dbReference type="NCBI Taxonomy" id="89957"/>
    <lineage>
        <taxon>Eukaryota</taxon>
        <taxon>Sar</taxon>
        <taxon>Alveolata</taxon>
        <taxon>Dinophyceae</taxon>
        <taxon>Suessiales</taxon>
        <taxon>Suessiaceae</taxon>
        <taxon>Polarella</taxon>
    </lineage>
</organism>
<sequence>VQQASAAERGLHSTGPGDQLPDPAGVLAGHNLSGLHPGAYLGYAGCCHRRYPACHAVGWLAPSQAWRWRLLPSGLAAPDDVWLVGAGGPLLRLLPCK</sequence>